<dbReference type="KEGG" id="bja:blr7339"/>
<dbReference type="InParanoid" id="Q89DU9"/>
<evidence type="ECO:0000313" key="1">
    <source>
        <dbReference type="EMBL" id="BAC52604.1"/>
    </source>
</evidence>
<gene>
    <name evidence="1" type="ordered locus">blr7339</name>
</gene>
<keyword evidence="2" id="KW-1185">Reference proteome</keyword>
<dbReference type="EMBL" id="BA000040">
    <property type="protein sequence ID" value="BAC52604.1"/>
    <property type="molecule type" value="Genomic_DNA"/>
</dbReference>
<accession>Q89DU9</accession>
<name>Q89DU9_BRADU</name>
<evidence type="ECO:0000313" key="2">
    <source>
        <dbReference type="Proteomes" id="UP000002526"/>
    </source>
</evidence>
<reference evidence="2" key="1">
    <citation type="journal article" date="2002" name="DNA Res.">
        <title>Complete genomic sequence of nitrogen-fixing symbiotic bacterium Bradyrhizobium japonicum USDA110.</title>
        <authorList>
            <person name="Kaneko T."/>
            <person name="Nakamura Y."/>
            <person name="Sato S."/>
            <person name="Minamisawa K."/>
            <person name="Uchiumi T."/>
            <person name="Sasamoto S."/>
            <person name="Watanabe A."/>
            <person name="Idesawa K."/>
            <person name="Iriguchi M."/>
            <person name="Kawashima K."/>
            <person name="Kohara M."/>
            <person name="Matsumoto M."/>
            <person name="Shimpo S."/>
            <person name="Tsuruoka H."/>
            <person name="Wada T."/>
            <person name="Yamada M."/>
            <person name="Tabata S."/>
        </authorList>
    </citation>
    <scope>NUCLEOTIDE SEQUENCE [LARGE SCALE GENOMIC DNA]</scope>
    <source>
        <strain evidence="2">JCM 10833 / BCRC 13528 / IAM 13628 / NBRC 14792 / USDA 110</strain>
    </source>
</reference>
<dbReference type="AlphaFoldDB" id="Q89DU9"/>
<dbReference type="HOGENOM" id="CLU_1297818_0_0_5"/>
<dbReference type="EnsemblBacteria" id="BAC52604">
    <property type="protein sequence ID" value="BAC52604"/>
    <property type="gene ID" value="BAC52604"/>
</dbReference>
<proteinExistence type="predicted"/>
<sequence>MTRELLPPCPRQRREPAAFAIARVLVVDPIVRIDAVERDVVARTQHLYEDLPRRDLGLGRTGRNIGIVAGELDADRIVAHHLAIGRSVVDVLVVVAVGAVAMGRHQVFRDRPIDRAVGLDPDRNAAPRRVLRLLGRAAAGRARRSLGLVHDDVAPGMGAADVAPRRQPDDLQAGNVGRAGGACELCEFGVGCGGGCDQEGGENGREQARHHH</sequence>
<organism evidence="1 2">
    <name type="scientific">Bradyrhizobium diazoefficiens (strain JCM 10833 / BCRC 13528 / IAM 13628 / NBRC 14792 / USDA 110)</name>
    <dbReference type="NCBI Taxonomy" id="224911"/>
    <lineage>
        <taxon>Bacteria</taxon>
        <taxon>Pseudomonadati</taxon>
        <taxon>Pseudomonadota</taxon>
        <taxon>Alphaproteobacteria</taxon>
        <taxon>Hyphomicrobiales</taxon>
        <taxon>Nitrobacteraceae</taxon>
        <taxon>Bradyrhizobium</taxon>
    </lineage>
</organism>
<protein>
    <submittedName>
        <fullName evidence="1">Blr7339 protein</fullName>
    </submittedName>
</protein>
<dbReference type="Proteomes" id="UP000002526">
    <property type="component" value="Chromosome"/>
</dbReference>
<dbReference type="eggNOG" id="ENOG50300BQ">
    <property type="taxonomic scope" value="Bacteria"/>
</dbReference>